<comment type="similarity">
    <text evidence="1">Belongs to the HesB/IscA family.</text>
</comment>
<gene>
    <name evidence="3" type="ORF">AO498_07715</name>
</gene>
<sequence>MGIFDKISEPNYLKSDFSFMLIPIQITSKAEAEIKHIMAHKNIPADYFLRVGMKGGGCGGMSYALGFDKPKAEDQQFEISGIPVLIEKKHFMFLMGMQIDFFEGDEARGFTFINPDIPRRHDQ</sequence>
<dbReference type="InterPro" id="IPR050322">
    <property type="entry name" value="Fe-S_cluster_asmbl/transfer"/>
</dbReference>
<evidence type="ECO:0000313" key="3">
    <source>
        <dbReference type="EMBL" id="AMQ56299.1"/>
    </source>
</evidence>
<dbReference type="EMBL" id="CP012836">
    <property type="protein sequence ID" value="AMQ56299.1"/>
    <property type="molecule type" value="Genomic_DNA"/>
</dbReference>
<accession>A0A142EME4</accession>
<dbReference type="Proteomes" id="UP000073816">
    <property type="component" value="Chromosome"/>
</dbReference>
<dbReference type="SUPFAM" id="SSF89360">
    <property type="entry name" value="HesB-like domain"/>
    <property type="match status" value="1"/>
</dbReference>
<dbReference type="AlphaFoldDB" id="A0A142EME4"/>
<dbReference type="STRING" id="1727163.AO498_07715"/>
<dbReference type="InterPro" id="IPR035903">
    <property type="entry name" value="HesB-like_dom_sf"/>
</dbReference>
<dbReference type="PANTHER" id="PTHR10072:SF41">
    <property type="entry name" value="IRON-SULFUR CLUSTER ASSEMBLY 1 HOMOLOG, MITOCHONDRIAL"/>
    <property type="match status" value="1"/>
</dbReference>
<organism evidence="3 4">
    <name type="scientific">Algoriphagus sanaruensis</name>
    <dbReference type="NCBI Taxonomy" id="1727163"/>
    <lineage>
        <taxon>Bacteria</taxon>
        <taxon>Pseudomonadati</taxon>
        <taxon>Bacteroidota</taxon>
        <taxon>Cytophagia</taxon>
        <taxon>Cytophagales</taxon>
        <taxon>Cyclobacteriaceae</taxon>
        <taxon>Algoriphagus</taxon>
    </lineage>
</organism>
<dbReference type="KEGG" id="alm:AO498_07715"/>
<evidence type="ECO:0000313" key="4">
    <source>
        <dbReference type="Proteomes" id="UP000073816"/>
    </source>
</evidence>
<reference evidence="3 4" key="2">
    <citation type="journal article" date="2016" name="Genome Announc.">
        <title>Complete Genome Sequence of Algoriphagus sp. Strain M8-2, Isolated from a Brackish Lake.</title>
        <authorList>
            <person name="Muraguchi Y."/>
            <person name="Kushimoto K."/>
            <person name="Ohtsubo Y."/>
            <person name="Suzuki T."/>
            <person name="Dohra H."/>
            <person name="Kimbara K."/>
            <person name="Shintani M."/>
        </authorList>
    </citation>
    <scope>NUCLEOTIDE SEQUENCE [LARGE SCALE GENOMIC DNA]</scope>
    <source>
        <strain evidence="3 4">M8-2</strain>
    </source>
</reference>
<evidence type="ECO:0000256" key="1">
    <source>
        <dbReference type="ARBA" id="ARBA00006718"/>
    </source>
</evidence>
<dbReference type="GO" id="GO:0005737">
    <property type="term" value="C:cytoplasm"/>
    <property type="evidence" value="ECO:0007669"/>
    <property type="project" value="TreeGrafter"/>
</dbReference>
<dbReference type="InterPro" id="IPR000361">
    <property type="entry name" value="ATAP_core_dom"/>
</dbReference>
<dbReference type="GO" id="GO:0051537">
    <property type="term" value="F:2 iron, 2 sulfur cluster binding"/>
    <property type="evidence" value="ECO:0007669"/>
    <property type="project" value="UniProtKB-ARBA"/>
</dbReference>
<dbReference type="InterPro" id="IPR016092">
    <property type="entry name" value="ATAP"/>
</dbReference>
<dbReference type="GO" id="GO:0016226">
    <property type="term" value="P:iron-sulfur cluster assembly"/>
    <property type="evidence" value="ECO:0007669"/>
    <property type="project" value="InterPro"/>
</dbReference>
<evidence type="ECO:0000259" key="2">
    <source>
        <dbReference type="Pfam" id="PF01521"/>
    </source>
</evidence>
<name>A0A142EME4_9BACT</name>
<proteinExistence type="inferred from homology"/>
<keyword evidence="4" id="KW-1185">Reference proteome</keyword>
<feature type="domain" description="Core" evidence="2">
    <location>
        <begin position="24"/>
        <end position="115"/>
    </location>
</feature>
<dbReference type="Pfam" id="PF01521">
    <property type="entry name" value="Fe-S_biosyn"/>
    <property type="match status" value="1"/>
</dbReference>
<protein>
    <recommendedName>
        <fullName evidence="2">Core domain-containing protein</fullName>
    </recommendedName>
</protein>
<reference evidence="4" key="1">
    <citation type="submission" date="2015-09" db="EMBL/GenBank/DDBJ databases">
        <title>Complete sequence of Algoriphagus sp. M8-2.</title>
        <authorList>
            <person name="Shintani M."/>
        </authorList>
    </citation>
    <scope>NUCLEOTIDE SEQUENCE [LARGE SCALE GENOMIC DNA]</scope>
    <source>
        <strain evidence="4">M8-2</strain>
    </source>
</reference>
<dbReference type="NCBIfam" id="TIGR00049">
    <property type="entry name" value="iron-sulfur cluster assembly accessory protein"/>
    <property type="match status" value="1"/>
</dbReference>
<dbReference type="PANTHER" id="PTHR10072">
    <property type="entry name" value="IRON-SULFUR CLUSTER ASSEMBLY PROTEIN"/>
    <property type="match status" value="1"/>
</dbReference>
<dbReference type="PATRIC" id="fig|1727163.4.peg.1606"/>
<dbReference type="Gene3D" id="2.60.300.12">
    <property type="entry name" value="HesB-like domain"/>
    <property type="match status" value="1"/>
</dbReference>